<feature type="compositionally biased region" description="Basic and acidic residues" evidence="6">
    <location>
        <begin position="662"/>
        <end position="677"/>
    </location>
</feature>
<evidence type="ECO:0000313" key="8">
    <source>
        <dbReference type="EMBL" id="KAJ6261498.1"/>
    </source>
</evidence>
<dbReference type="CDD" id="cd22932">
    <property type="entry name" value="HFD_TAF6L"/>
    <property type="match status" value="1"/>
</dbReference>
<keyword evidence="3" id="KW-0805">Transcription regulation</keyword>
<evidence type="ECO:0000256" key="3">
    <source>
        <dbReference type="ARBA" id="ARBA00023015"/>
    </source>
</evidence>
<feature type="compositionally biased region" description="Acidic residues" evidence="6">
    <location>
        <begin position="570"/>
        <end position="591"/>
    </location>
</feature>
<dbReference type="InterPro" id="IPR046344">
    <property type="entry name" value="TAF6_C_sf"/>
</dbReference>
<dbReference type="GO" id="GO:0005669">
    <property type="term" value="C:transcription factor TFIID complex"/>
    <property type="evidence" value="ECO:0007669"/>
    <property type="project" value="InterPro"/>
</dbReference>
<gene>
    <name evidence="8" type="ORF">Dda_4168</name>
</gene>
<reference evidence="8" key="1">
    <citation type="submission" date="2023-01" db="EMBL/GenBank/DDBJ databases">
        <title>The chitinases involved in constricting ring structure development in the nematode-trapping fungus Drechslerella dactyloides.</title>
        <authorList>
            <person name="Wang R."/>
            <person name="Zhang L."/>
            <person name="Tang P."/>
            <person name="Li S."/>
            <person name="Liang L."/>
        </authorList>
    </citation>
    <scope>NUCLEOTIDE SEQUENCE</scope>
    <source>
        <strain evidence="8">YMF1.00031</strain>
    </source>
</reference>
<dbReference type="EMBL" id="JAQGDS010000004">
    <property type="protein sequence ID" value="KAJ6261498.1"/>
    <property type="molecule type" value="Genomic_DNA"/>
</dbReference>
<dbReference type="FunFam" id="1.25.40.770:FF:000001">
    <property type="entry name" value="Transcription initiation factor TFIID subunit 6"/>
    <property type="match status" value="1"/>
</dbReference>
<dbReference type="Pfam" id="PF07571">
    <property type="entry name" value="TAF6_C"/>
    <property type="match status" value="1"/>
</dbReference>
<dbReference type="SUPFAM" id="SSF47113">
    <property type="entry name" value="Histone-fold"/>
    <property type="match status" value="1"/>
</dbReference>
<evidence type="ECO:0000256" key="5">
    <source>
        <dbReference type="ARBA" id="ARBA00023242"/>
    </source>
</evidence>
<keyword evidence="9" id="KW-1185">Reference proteome</keyword>
<keyword evidence="4" id="KW-0804">Transcription</keyword>
<feature type="domain" description="TATA box binding protein associated factor (TAF) histone-like fold" evidence="7">
    <location>
        <begin position="3"/>
        <end position="66"/>
    </location>
</feature>
<accession>A0AAD6IZ94</accession>
<sequence>MASLISTDTVRDNAESVGLKLDDEIAGFLASDTEYRLRQVITAAVDAMKQSNRTHLQTNDIVTAARLLDIDPPLGYQSNQPLRWGEASLGAGQPLFYIEDEEVDFEKIINAPLPKVPREVTVTAHWSAIEGVQPLVPMNPSPAEARMNDLAPKGATTTHALGAVGNSENTTVKPLAKHIIAVELQMFFEKVTSAVTNPDNERLREAAMSAIRTEPTIHQLLPYFVQYVCERVTHDMKSDLFIMRAMMDICAALLQNESLQIEPYVVPLCPPIITCLIAKQLGPDASNQLPTYPLRDYAASIIGLICKRFGESSHDLKARLARSFLKNFIDNNKPYATHYGSILGLSHMGVTDAIRVLILPNVKTFEEFIRDEINGDGPKRAEAQACLNAIVGSLKQLRGDEFELLMDGGRPMDLDEETLKKKLADKIGVLAANEIMKTGDEKLAKILIKITLDLIAQPQESSEKDSEELTVTNVQPEKEKESDAEPDDEVSNDSGTSEVDATGTKHGNSDYKIARSARQWRPVTLVPNEAPSQPDVIEQPPPTRKRMNTKNGGTAIKKRKTNKGEAATEPADEAIAEQTDEVTQEQDDDKEKEDKVAKKTKAAPKKKNELGNKKKIEPVDKPQPINPPRTRAKARSTATPAPIVVLRETSNTRTTRAAAKRKATEEPEEKRATEAPAKKRKTAAKRKTTEEPEARSATKAPAKKPKTVAAGENNKKRKASESLETEEKQEQTRPRSKRGRR</sequence>
<comment type="subcellular location">
    <subcellularLocation>
        <location evidence="1">Nucleus</location>
    </subcellularLocation>
</comment>
<evidence type="ECO:0000259" key="7">
    <source>
        <dbReference type="SMART" id="SM00803"/>
    </source>
</evidence>
<dbReference type="Gene3D" id="1.10.20.10">
    <property type="entry name" value="Histone, subunit A"/>
    <property type="match status" value="1"/>
</dbReference>
<dbReference type="GO" id="GO:0046695">
    <property type="term" value="C:SLIK (SAGA-like) complex"/>
    <property type="evidence" value="ECO:0007669"/>
    <property type="project" value="InterPro"/>
</dbReference>
<feature type="region of interest" description="Disordered" evidence="6">
    <location>
        <begin position="459"/>
        <end position="741"/>
    </location>
</feature>
<feature type="compositionally biased region" description="Basic and acidic residues" evidence="6">
    <location>
        <begin position="719"/>
        <end position="733"/>
    </location>
</feature>
<dbReference type="InterPro" id="IPR009072">
    <property type="entry name" value="Histone-fold"/>
</dbReference>
<feature type="compositionally biased region" description="Basic and acidic residues" evidence="6">
    <location>
        <begin position="606"/>
        <end position="620"/>
    </location>
</feature>
<dbReference type="Proteomes" id="UP001221413">
    <property type="component" value="Unassembled WGS sequence"/>
</dbReference>
<dbReference type="InterPro" id="IPR011442">
    <property type="entry name" value="TAF6_C"/>
</dbReference>
<dbReference type="AlphaFoldDB" id="A0AAD6IZ94"/>
<evidence type="ECO:0000256" key="1">
    <source>
        <dbReference type="ARBA" id="ARBA00004123"/>
    </source>
</evidence>
<evidence type="ECO:0000256" key="6">
    <source>
        <dbReference type="SAM" id="MobiDB-lite"/>
    </source>
</evidence>
<dbReference type="InterPro" id="IPR004823">
    <property type="entry name" value="TAF_TATA-bd_Histone-like_dom"/>
</dbReference>
<dbReference type="SMART" id="SM00803">
    <property type="entry name" value="TAF"/>
    <property type="match status" value="1"/>
</dbReference>
<protein>
    <submittedName>
        <fullName evidence="8">Transcription initiation factor</fullName>
    </submittedName>
</protein>
<proteinExistence type="inferred from homology"/>
<organism evidence="8 9">
    <name type="scientific">Drechslerella dactyloides</name>
    <name type="common">Nematode-trapping fungus</name>
    <name type="synonym">Arthrobotrys dactyloides</name>
    <dbReference type="NCBI Taxonomy" id="74499"/>
    <lineage>
        <taxon>Eukaryota</taxon>
        <taxon>Fungi</taxon>
        <taxon>Dikarya</taxon>
        <taxon>Ascomycota</taxon>
        <taxon>Pezizomycotina</taxon>
        <taxon>Orbiliomycetes</taxon>
        <taxon>Orbiliales</taxon>
        <taxon>Orbiliaceae</taxon>
        <taxon>Drechslerella</taxon>
    </lineage>
</organism>
<dbReference type="GO" id="GO:0051123">
    <property type="term" value="P:RNA polymerase II preinitiation complex assembly"/>
    <property type="evidence" value="ECO:0007669"/>
    <property type="project" value="TreeGrafter"/>
</dbReference>
<dbReference type="InterPro" id="IPR016024">
    <property type="entry name" value="ARM-type_fold"/>
</dbReference>
<dbReference type="Gene3D" id="1.25.40.770">
    <property type="entry name" value="TAF6, C-terminal HEAT repeat domain"/>
    <property type="match status" value="1"/>
</dbReference>
<dbReference type="GO" id="GO:0016251">
    <property type="term" value="F:RNA polymerase II general transcription initiation factor activity"/>
    <property type="evidence" value="ECO:0007669"/>
    <property type="project" value="InterPro"/>
</dbReference>
<comment type="similarity">
    <text evidence="2">Belongs to the TAF6 family.</text>
</comment>
<feature type="compositionally biased region" description="Basic and acidic residues" evidence="6">
    <location>
        <begin position="687"/>
        <end position="696"/>
    </location>
</feature>
<dbReference type="PANTHER" id="PTHR10221:SF9">
    <property type="entry name" value="TRANSCRIPTION INITIATION FACTOR TFIID SUBUNIT 6"/>
    <property type="match status" value="1"/>
</dbReference>
<dbReference type="InterPro" id="IPR037796">
    <property type="entry name" value="TAF6"/>
</dbReference>
<name>A0AAD6IZ94_DREDA</name>
<keyword evidence="5" id="KW-0539">Nucleus</keyword>
<dbReference type="Pfam" id="PF02969">
    <property type="entry name" value="TAF"/>
    <property type="match status" value="1"/>
</dbReference>
<dbReference type="GO" id="GO:0003713">
    <property type="term" value="F:transcription coactivator activity"/>
    <property type="evidence" value="ECO:0007669"/>
    <property type="project" value="TreeGrafter"/>
</dbReference>
<comment type="caution">
    <text evidence="8">The sequence shown here is derived from an EMBL/GenBank/DDBJ whole genome shotgun (WGS) entry which is preliminary data.</text>
</comment>
<evidence type="ECO:0000256" key="2">
    <source>
        <dbReference type="ARBA" id="ARBA00007688"/>
    </source>
</evidence>
<dbReference type="PANTHER" id="PTHR10221">
    <property type="entry name" value="TRANSCRIPTION INITIATION FACTOR TFIID SUBUNIT 6"/>
    <property type="match status" value="1"/>
</dbReference>
<dbReference type="GO" id="GO:0046982">
    <property type="term" value="F:protein heterodimerization activity"/>
    <property type="evidence" value="ECO:0007669"/>
    <property type="project" value="InterPro"/>
</dbReference>
<dbReference type="GO" id="GO:0000124">
    <property type="term" value="C:SAGA complex"/>
    <property type="evidence" value="ECO:0007669"/>
    <property type="project" value="InterPro"/>
</dbReference>
<dbReference type="SUPFAM" id="SSF48371">
    <property type="entry name" value="ARM repeat"/>
    <property type="match status" value="1"/>
</dbReference>
<evidence type="ECO:0000256" key="4">
    <source>
        <dbReference type="ARBA" id="ARBA00023163"/>
    </source>
</evidence>
<dbReference type="CDD" id="cd08050">
    <property type="entry name" value="TAF6C"/>
    <property type="match status" value="1"/>
</dbReference>
<evidence type="ECO:0000313" key="9">
    <source>
        <dbReference type="Proteomes" id="UP001221413"/>
    </source>
</evidence>